<feature type="region of interest" description="Disordered" evidence="4">
    <location>
        <begin position="1"/>
        <end position="30"/>
    </location>
</feature>
<dbReference type="PANTHER" id="PTHR23239:SF32">
    <property type="entry name" value="PHAKININ"/>
    <property type="match status" value="1"/>
</dbReference>
<dbReference type="PANTHER" id="PTHR23239">
    <property type="entry name" value="INTERMEDIATE FILAMENT"/>
    <property type="match status" value="1"/>
</dbReference>
<dbReference type="Gene3D" id="1.20.5.1160">
    <property type="entry name" value="Vasodilator-stimulated phosphoprotein"/>
    <property type="match status" value="1"/>
</dbReference>
<dbReference type="GO" id="GO:0045109">
    <property type="term" value="P:intermediate filament organization"/>
    <property type="evidence" value="ECO:0007669"/>
    <property type="project" value="TreeGrafter"/>
</dbReference>
<proteinExistence type="predicted"/>
<feature type="domain" description="IF rod" evidence="5">
    <location>
        <begin position="89"/>
        <end position="374"/>
    </location>
</feature>
<keyword evidence="1" id="KW-0403">Intermediate filament</keyword>
<dbReference type="GO" id="GO:0005198">
    <property type="term" value="F:structural molecule activity"/>
    <property type="evidence" value="ECO:0007669"/>
    <property type="project" value="InterPro"/>
</dbReference>
<evidence type="ECO:0000313" key="7">
    <source>
        <dbReference type="Proteomes" id="UP000472267"/>
    </source>
</evidence>
<keyword evidence="7" id="KW-1185">Reference proteome</keyword>
<evidence type="ECO:0000313" key="6">
    <source>
        <dbReference type="Ensembl" id="ENSSFAP00005007742.1"/>
    </source>
</evidence>
<gene>
    <name evidence="6" type="primary">bfsp2</name>
</gene>
<reference evidence="6" key="2">
    <citation type="submission" date="2025-08" db="UniProtKB">
        <authorList>
            <consortium name="Ensembl"/>
        </authorList>
    </citation>
    <scope>IDENTIFICATION</scope>
</reference>
<feature type="coiled-coil region" evidence="3">
    <location>
        <begin position="191"/>
        <end position="232"/>
    </location>
</feature>
<reference evidence="6" key="1">
    <citation type="submission" date="2019-06" db="EMBL/GenBank/DDBJ databases">
        <authorList>
            <consortium name="Wellcome Sanger Institute Data Sharing"/>
        </authorList>
    </citation>
    <scope>NUCLEOTIDE SEQUENCE [LARGE SCALE GENOMIC DNA]</scope>
</reference>
<dbReference type="Proteomes" id="UP000472267">
    <property type="component" value="Chromosome 18"/>
</dbReference>
<evidence type="ECO:0000259" key="5">
    <source>
        <dbReference type="PROSITE" id="PS51842"/>
    </source>
</evidence>
<feature type="coiled-coil region" evidence="3">
    <location>
        <begin position="318"/>
        <end position="359"/>
    </location>
</feature>
<evidence type="ECO:0000256" key="1">
    <source>
        <dbReference type="ARBA" id="ARBA00022754"/>
    </source>
</evidence>
<evidence type="ECO:0000256" key="2">
    <source>
        <dbReference type="ARBA" id="ARBA00023054"/>
    </source>
</evidence>
<dbReference type="InterPro" id="IPR039008">
    <property type="entry name" value="IF_rod_dom"/>
</dbReference>
<dbReference type="Ensembl" id="ENSSFAT00005008137.1">
    <property type="protein sequence ID" value="ENSSFAP00005007742.1"/>
    <property type="gene ID" value="ENSSFAG00005004576.1"/>
</dbReference>
<feature type="coiled-coil region" evidence="3">
    <location>
        <begin position="100"/>
        <end position="127"/>
    </location>
</feature>
<accession>A0A672FP25</accession>
<dbReference type="SMART" id="SM01391">
    <property type="entry name" value="Filament"/>
    <property type="match status" value="1"/>
</dbReference>
<dbReference type="SUPFAM" id="SSF64593">
    <property type="entry name" value="Intermediate filament protein, coiled coil region"/>
    <property type="match status" value="1"/>
</dbReference>
<dbReference type="Pfam" id="PF00038">
    <property type="entry name" value="Filament"/>
    <property type="match status" value="2"/>
</dbReference>
<dbReference type="AlphaFoldDB" id="A0A672FP25"/>
<dbReference type="InterPro" id="IPR002957">
    <property type="entry name" value="Keratin_I"/>
</dbReference>
<feature type="compositionally biased region" description="Polar residues" evidence="4">
    <location>
        <begin position="10"/>
        <end position="24"/>
    </location>
</feature>
<protein>
    <submittedName>
        <fullName evidence="6">Beaded filament structural protein 2, phakinin</fullName>
    </submittedName>
</protein>
<reference evidence="6" key="3">
    <citation type="submission" date="2025-09" db="UniProtKB">
        <authorList>
            <consortium name="Ensembl"/>
        </authorList>
    </citation>
    <scope>IDENTIFICATION</scope>
</reference>
<sequence length="397" mass="44854">MPLPRRRSSFLGQTSTERPPSTSCGRMGAAGTTAPRGVFVGPAVPAGVSSGLGTRVSRRALGISSVFLQGMRSTAAPVLPRAGERAAAHGATAAGLNSCLMEYRDKVRALEQLNQQLEEQIRLCLDRKASSAGAWGPLRKEWEEVYRQVSEAILDNARLMLQTENVQANAEDFKDRYENEQPFRRAVEEEISSLYRVIDEANLTKAELEDQMENMRAELRSLEQNHEQDVRVLYNQMAGREVDEPDAPIETSLDQILAYIRSHWEKVMERSRAETDSYLECKVRSASRSAQKADPGEMRKRGLENSLGDARHWHDMELQNLGSVVAKLEAELADVRGEIEQQRRDYDTLLSNKQRLEQEISMYHGILDGEESRFQPAETPEKTKTVRENIYFNELEI</sequence>
<dbReference type="Gene3D" id="1.20.5.170">
    <property type="match status" value="1"/>
</dbReference>
<dbReference type="GO" id="GO:0005882">
    <property type="term" value="C:intermediate filament"/>
    <property type="evidence" value="ECO:0007669"/>
    <property type="project" value="UniProtKB-KW"/>
</dbReference>
<dbReference type="PROSITE" id="PS51842">
    <property type="entry name" value="IF_ROD_2"/>
    <property type="match status" value="1"/>
</dbReference>
<evidence type="ECO:0000256" key="3">
    <source>
        <dbReference type="SAM" id="Coils"/>
    </source>
</evidence>
<evidence type="ECO:0000256" key="4">
    <source>
        <dbReference type="SAM" id="MobiDB-lite"/>
    </source>
</evidence>
<dbReference type="PRINTS" id="PR01248">
    <property type="entry name" value="TYPE1KERATIN"/>
</dbReference>
<name>A0A672FP25_SALFA</name>
<organism evidence="6 7">
    <name type="scientific">Salarias fasciatus</name>
    <name type="common">Jewelled blenny</name>
    <name type="synonym">Blennius fasciatus</name>
    <dbReference type="NCBI Taxonomy" id="181472"/>
    <lineage>
        <taxon>Eukaryota</taxon>
        <taxon>Metazoa</taxon>
        <taxon>Chordata</taxon>
        <taxon>Craniata</taxon>
        <taxon>Vertebrata</taxon>
        <taxon>Euteleostomi</taxon>
        <taxon>Actinopterygii</taxon>
        <taxon>Neopterygii</taxon>
        <taxon>Teleostei</taxon>
        <taxon>Neoteleostei</taxon>
        <taxon>Acanthomorphata</taxon>
        <taxon>Ovalentaria</taxon>
        <taxon>Blenniimorphae</taxon>
        <taxon>Blenniiformes</taxon>
        <taxon>Blennioidei</taxon>
        <taxon>Blenniidae</taxon>
        <taxon>Salariinae</taxon>
        <taxon>Salarias</taxon>
    </lineage>
</organism>
<keyword evidence="2 3" id="KW-0175">Coiled coil</keyword>